<accession>A0A2N7TQK7</accession>
<dbReference type="Pfam" id="PF03466">
    <property type="entry name" value="LysR_substrate"/>
    <property type="match status" value="1"/>
</dbReference>
<evidence type="ECO:0000256" key="3">
    <source>
        <dbReference type="ARBA" id="ARBA00023125"/>
    </source>
</evidence>
<reference evidence="6 7" key="1">
    <citation type="submission" date="2018-01" db="EMBL/GenBank/DDBJ databases">
        <title>Halomonas endophytica sp. nov., isolated from storage liquid in the stems of Populus euphratica.</title>
        <authorList>
            <person name="Chen C."/>
        </authorList>
    </citation>
    <scope>NUCLEOTIDE SEQUENCE [LARGE SCALE GENOMIC DNA]</scope>
    <source>
        <strain evidence="6 7">DSM 26881</strain>
    </source>
</reference>
<sequence length="325" mass="36494">MLQDLNDALIFAKVVEQGSFIAAAKQLHLSKTTVSRKVQGLEQRLGARLLNRTTRNLSLTEAGAVYFDYCNRIAQDLGEAESAVQRLEGSPRGWLRVTAPFTMCTEFTSDLVREFRERHPQVRIEMVLSNDRLDLVANQIDVALRVGPLPDSTLVARPLARFRSFVYASDRYIAMHGEPREPAELARHPALAKSTDQRGQRYLWQLRKGARQEEVEIDPIAIANDPFVLRGLLVEGQGLMLASEIVACLGPEEQRLRRVLDGWEGPEVELNAVFPGGRLISPKVRTFVDFVVERMRIERLPATELWHPPVHPQTEVSAEAAGETA</sequence>
<dbReference type="PANTHER" id="PTHR30537:SF68">
    <property type="entry name" value="TRANSCRIPTIONAL REGULATOR-RELATED"/>
    <property type="match status" value="1"/>
</dbReference>
<dbReference type="EMBL" id="PNRE01000029">
    <property type="protein sequence ID" value="PMR70476.1"/>
    <property type="molecule type" value="Genomic_DNA"/>
</dbReference>
<proteinExistence type="inferred from homology"/>
<dbReference type="InterPro" id="IPR000847">
    <property type="entry name" value="LysR_HTH_N"/>
</dbReference>
<dbReference type="OrthoDB" id="9815676at2"/>
<evidence type="ECO:0000313" key="6">
    <source>
        <dbReference type="EMBL" id="PMR70476.1"/>
    </source>
</evidence>
<dbReference type="InterPro" id="IPR005119">
    <property type="entry name" value="LysR_subst-bd"/>
</dbReference>
<gene>
    <name evidence="6" type="ORF">C1H66_06420</name>
</gene>
<evidence type="ECO:0000259" key="5">
    <source>
        <dbReference type="PROSITE" id="PS50931"/>
    </source>
</evidence>
<dbReference type="PROSITE" id="PS50931">
    <property type="entry name" value="HTH_LYSR"/>
    <property type="match status" value="1"/>
</dbReference>
<dbReference type="InterPro" id="IPR036388">
    <property type="entry name" value="WH-like_DNA-bd_sf"/>
</dbReference>
<dbReference type="Proteomes" id="UP000235346">
    <property type="component" value="Unassembled WGS sequence"/>
</dbReference>
<evidence type="ECO:0000256" key="2">
    <source>
        <dbReference type="ARBA" id="ARBA00023015"/>
    </source>
</evidence>
<keyword evidence="4" id="KW-0804">Transcription</keyword>
<keyword evidence="2" id="KW-0805">Transcription regulation</keyword>
<dbReference type="FunFam" id="1.10.10.10:FF:000001">
    <property type="entry name" value="LysR family transcriptional regulator"/>
    <property type="match status" value="1"/>
</dbReference>
<dbReference type="GO" id="GO:0043565">
    <property type="term" value="F:sequence-specific DNA binding"/>
    <property type="evidence" value="ECO:0007669"/>
    <property type="project" value="TreeGrafter"/>
</dbReference>
<comment type="similarity">
    <text evidence="1">Belongs to the LysR transcriptional regulatory family.</text>
</comment>
<dbReference type="GO" id="GO:0003700">
    <property type="term" value="F:DNA-binding transcription factor activity"/>
    <property type="evidence" value="ECO:0007669"/>
    <property type="project" value="InterPro"/>
</dbReference>
<feature type="domain" description="HTH lysR-type" evidence="5">
    <location>
        <begin position="1"/>
        <end position="60"/>
    </location>
</feature>
<evidence type="ECO:0000313" key="7">
    <source>
        <dbReference type="Proteomes" id="UP000235346"/>
    </source>
</evidence>
<protein>
    <submittedName>
        <fullName evidence="6">LysR family transcriptional regulator</fullName>
    </submittedName>
</protein>
<comment type="caution">
    <text evidence="6">The sequence shown here is derived from an EMBL/GenBank/DDBJ whole genome shotgun (WGS) entry which is preliminary data.</text>
</comment>
<dbReference type="PRINTS" id="PR00039">
    <property type="entry name" value="HTHLYSR"/>
</dbReference>
<dbReference type="PANTHER" id="PTHR30537">
    <property type="entry name" value="HTH-TYPE TRANSCRIPTIONAL REGULATOR"/>
    <property type="match status" value="1"/>
</dbReference>
<dbReference type="SUPFAM" id="SSF53850">
    <property type="entry name" value="Periplasmic binding protein-like II"/>
    <property type="match status" value="1"/>
</dbReference>
<dbReference type="AlphaFoldDB" id="A0A2N7TQK7"/>
<keyword evidence="3" id="KW-0238">DNA-binding</keyword>
<dbReference type="GO" id="GO:0006351">
    <property type="term" value="P:DNA-templated transcription"/>
    <property type="evidence" value="ECO:0007669"/>
    <property type="project" value="TreeGrafter"/>
</dbReference>
<dbReference type="Gene3D" id="1.10.10.10">
    <property type="entry name" value="Winged helix-like DNA-binding domain superfamily/Winged helix DNA-binding domain"/>
    <property type="match status" value="1"/>
</dbReference>
<dbReference type="InterPro" id="IPR058163">
    <property type="entry name" value="LysR-type_TF_proteobact-type"/>
</dbReference>
<name>A0A2N7TQK7_9GAMM</name>
<dbReference type="InterPro" id="IPR036390">
    <property type="entry name" value="WH_DNA-bd_sf"/>
</dbReference>
<dbReference type="Pfam" id="PF00126">
    <property type="entry name" value="HTH_1"/>
    <property type="match status" value="1"/>
</dbReference>
<dbReference type="SUPFAM" id="SSF46785">
    <property type="entry name" value="Winged helix' DNA-binding domain"/>
    <property type="match status" value="1"/>
</dbReference>
<evidence type="ECO:0000256" key="1">
    <source>
        <dbReference type="ARBA" id="ARBA00009437"/>
    </source>
</evidence>
<dbReference type="Gene3D" id="3.40.190.290">
    <property type="match status" value="1"/>
</dbReference>
<dbReference type="RefSeq" id="WP_102627075.1">
    <property type="nucleotide sequence ID" value="NZ_PDOH01000001.1"/>
</dbReference>
<evidence type="ECO:0000256" key="4">
    <source>
        <dbReference type="ARBA" id="ARBA00023163"/>
    </source>
</evidence>
<dbReference type="CDD" id="cd08422">
    <property type="entry name" value="PBP2_CrgA_like"/>
    <property type="match status" value="1"/>
</dbReference>
<keyword evidence="7" id="KW-1185">Reference proteome</keyword>
<organism evidence="6 7">
    <name type="scientific">Halomonas heilongjiangensis</name>
    <dbReference type="NCBI Taxonomy" id="1387883"/>
    <lineage>
        <taxon>Bacteria</taxon>
        <taxon>Pseudomonadati</taxon>
        <taxon>Pseudomonadota</taxon>
        <taxon>Gammaproteobacteria</taxon>
        <taxon>Oceanospirillales</taxon>
        <taxon>Halomonadaceae</taxon>
        <taxon>Halomonas</taxon>
    </lineage>
</organism>